<keyword evidence="3" id="KW-1185">Reference proteome</keyword>
<accession>A0A2H5BLT0</accession>
<organism evidence="2 3">
    <name type="scientific">Streptomyces phage Rowa</name>
    <dbReference type="NCBI Taxonomy" id="2059883"/>
    <lineage>
        <taxon>Viruses</taxon>
        <taxon>Duplodnaviria</taxon>
        <taxon>Heunggongvirae</taxon>
        <taxon>Uroviricota</taxon>
        <taxon>Caudoviricetes</taxon>
        <taxon>Rowavirus</taxon>
        <taxon>Rowavirus rowa</taxon>
    </lineage>
</organism>
<dbReference type="Pfam" id="PF25746">
    <property type="entry name" value="Phage_Repressor_c"/>
    <property type="match status" value="1"/>
</dbReference>
<feature type="region of interest" description="Disordered" evidence="1">
    <location>
        <begin position="1"/>
        <end position="23"/>
    </location>
</feature>
<reference evidence="3" key="1">
    <citation type="submission" date="2017-11" db="EMBL/GenBank/DDBJ databases">
        <authorList>
            <person name="Han C.G."/>
        </authorList>
    </citation>
    <scope>NUCLEOTIDE SEQUENCE [LARGE SCALE GENOMIC DNA]</scope>
</reference>
<sequence>MQIQRGNGKVHTVSPTHDDRFMPLPECGGNRSAEGYHTTNAPVDCKKCLVILEKAAAKAETTTEGETVTTETNPRDAAFEQGRALGMDHAEAHDYAARVVATSENPDVTGHQGAESANVAPGNTNQEDQGETMAENTTTEAPKLDVTEEAGKAALEQIDANIERAKVLATEDNAEALEELGKETETIISNLSGKGSIKAKKEKRDAWKAAVEAAAKPKAEVKKVSTGTVQAKTWDQYEGTKELVNLGAQKVAEGITAHVKVSNLAKEIADITLDVALRIPNKADTPDIMFDSDAAKKAARAVYDEALPLFEDNYDNASALKKLIRSAQDFRSDARAQWLRSLDQDDETGAERRAIMGKVLEGKPEDVPASEWVANVYGTSTIGQAERKRLAYQEKKNKELTANGEPIKTTGEGGEGEGEGEGEGSGTSAETTTPDERVTKVTEKIIKDITSAKPEDFEASSDETKEAVRKRLEEAKKAITAMIAATL</sequence>
<evidence type="ECO:0000256" key="1">
    <source>
        <dbReference type="SAM" id="MobiDB-lite"/>
    </source>
</evidence>
<evidence type="ECO:0000313" key="3">
    <source>
        <dbReference type="Proteomes" id="UP000240214"/>
    </source>
</evidence>
<dbReference type="Proteomes" id="UP000240214">
    <property type="component" value="Segment"/>
</dbReference>
<gene>
    <name evidence="2" type="ORF">SEA_ROWA_26</name>
</gene>
<dbReference type="EMBL" id="MG593803">
    <property type="protein sequence ID" value="AUG87290.1"/>
    <property type="molecule type" value="Genomic_DNA"/>
</dbReference>
<evidence type="ECO:0000313" key="2">
    <source>
        <dbReference type="EMBL" id="AUG87290.1"/>
    </source>
</evidence>
<proteinExistence type="predicted"/>
<name>A0A2H5BLT0_9CAUD</name>
<feature type="region of interest" description="Disordered" evidence="1">
    <location>
        <begin position="396"/>
        <end position="441"/>
    </location>
</feature>
<feature type="region of interest" description="Disordered" evidence="1">
    <location>
        <begin position="106"/>
        <end position="145"/>
    </location>
</feature>
<protein>
    <submittedName>
        <fullName evidence="2">Immunity repressor</fullName>
    </submittedName>
</protein>
<dbReference type="InterPro" id="IPR058005">
    <property type="entry name" value="Repressor_C"/>
</dbReference>
<feature type="region of interest" description="Disordered" evidence="1">
    <location>
        <begin position="446"/>
        <end position="465"/>
    </location>
</feature>